<feature type="non-terminal residue" evidence="2">
    <location>
        <position position="963"/>
    </location>
</feature>
<dbReference type="EMBL" id="CADCVS010000197">
    <property type="protein sequence ID" value="CAA9491002.1"/>
    <property type="molecule type" value="Genomic_DNA"/>
</dbReference>
<feature type="compositionally biased region" description="Basic residues" evidence="1">
    <location>
        <begin position="888"/>
        <end position="909"/>
    </location>
</feature>
<protein>
    <submittedName>
        <fullName evidence="2">Excinuclease ABC subunit A</fullName>
    </submittedName>
</protein>
<feature type="compositionally biased region" description="Basic and acidic residues" evidence="1">
    <location>
        <begin position="601"/>
        <end position="616"/>
    </location>
</feature>
<feature type="compositionally biased region" description="Basic and acidic residues" evidence="1">
    <location>
        <begin position="398"/>
        <end position="409"/>
    </location>
</feature>
<feature type="compositionally biased region" description="Low complexity" evidence="1">
    <location>
        <begin position="161"/>
        <end position="170"/>
    </location>
</feature>
<feature type="compositionally biased region" description="Low complexity" evidence="1">
    <location>
        <begin position="835"/>
        <end position="844"/>
    </location>
</feature>
<reference evidence="2" key="1">
    <citation type="submission" date="2020-02" db="EMBL/GenBank/DDBJ databases">
        <authorList>
            <person name="Meier V. D."/>
        </authorList>
    </citation>
    <scope>NUCLEOTIDE SEQUENCE</scope>
    <source>
        <strain evidence="2">AVDCRST_MAG30</strain>
    </source>
</reference>
<feature type="region of interest" description="Disordered" evidence="1">
    <location>
        <begin position="126"/>
        <end position="246"/>
    </location>
</feature>
<evidence type="ECO:0000256" key="1">
    <source>
        <dbReference type="SAM" id="MobiDB-lite"/>
    </source>
</evidence>
<feature type="compositionally biased region" description="Basic and acidic residues" evidence="1">
    <location>
        <begin position="916"/>
        <end position="925"/>
    </location>
</feature>
<feature type="compositionally biased region" description="Basic residues" evidence="1">
    <location>
        <begin position="571"/>
        <end position="587"/>
    </location>
</feature>
<feature type="compositionally biased region" description="Basic residues" evidence="1">
    <location>
        <begin position="540"/>
        <end position="553"/>
    </location>
</feature>
<feature type="non-terminal residue" evidence="2">
    <location>
        <position position="1"/>
    </location>
</feature>
<feature type="compositionally biased region" description="Basic and acidic residues" evidence="1">
    <location>
        <begin position="126"/>
        <end position="159"/>
    </location>
</feature>
<feature type="compositionally biased region" description="Basic and acidic residues" evidence="1">
    <location>
        <begin position="424"/>
        <end position="440"/>
    </location>
</feature>
<feature type="compositionally biased region" description="Basic and acidic residues" evidence="1">
    <location>
        <begin position="288"/>
        <end position="308"/>
    </location>
</feature>
<feature type="compositionally biased region" description="Basic and acidic residues" evidence="1">
    <location>
        <begin position="628"/>
        <end position="656"/>
    </location>
</feature>
<feature type="compositionally biased region" description="Low complexity" evidence="1">
    <location>
        <begin position="868"/>
        <end position="883"/>
    </location>
</feature>
<name>A0A6J4SD29_9ACTN</name>
<feature type="compositionally biased region" description="Basic residues" evidence="1">
    <location>
        <begin position="1"/>
        <end position="11"/>
    </location>
</feature>
<gene>
    <name evidence="2" type="ORF">AVDCRST_MAG30-1364</name>
</gene>
<accession>A0A6J4SD29</accession>
<feature type="compositionally biased region" description="Basic and acidic residues" evidence="1">
    <location>
        <begin position="222"/>
        <end position="241"/>
    </location>
</feature>
<sequence>VPSGVHRRRGCPRAQPEERHRRAAARCAGGHHGPERVGQVLARVRHDLRGGAAALRRVAERLRAPVPGADGQAGRRLDRGALPGDLDRPEDDLAQPALHGRHGHGDLRLPAPPVVADRAAALLQLRARDRRPVGGADHRPDHGVRGRDAVHGPRADRARAQGRVRQAVRGAARRGLHAREGRRRAAAPRGGHRPRQEVQARHLRRGGPPRHAARPPQAPRRLRGDRGGARRGDHRDRDGPAGRRGARAADVLRALRVPALRDLDARARAADVLLQLAARRVPALHRPGHADGDRPGPRGPGRGDDPRGGRGAAVVERGIGLLRADHPGDRRPLRGRSRDGVGRPAAGRPGPVPVRDGRRPDLRLLPQPHGAPALVHDRLRGDHPQPRAPLPGDGLRLVAREDRGVHERPAVPGVQGLAPAAREPGGHRERHGDPRVHAPERPAGARVARVARPERARPRDRAAHPARDRRAAAVPRERRRRIPVDGAGGVDAERRRGAADPPRDADRVVARRRPLHPRRAVDRAAPARQRAADRDARAPARSRQHGARGRARRGHDAGRRLPARHGPGGGRARRPRGRGGHRRRGHAGRGVAHGPVPGGHPADRDPREAADPERLRRDRGRRAAQPQEGRREDPARRLHRGDRGERLGQVHARQRDPLQGGRQPAAPGEDAPGDAQAAARARRARQDHQRRPGPDRAHAALEPRDVHRAVRPDPRAVLQDPGGAGARLQARPLLVQRQGRALRGVPRRRSDQDRDALPAGRLRAVRAVPRQAVQQGDARRPLQGPDDLRRPRHAGRGGARVLRAHPEDRAAAPGAARRRARLHAPRPAGHDAVGRRGAAGQARRGALEGRDGADPLHPRRADDRPALRGHPAAADGARAARGRGQLRGGHRAQHRRHQDRRPHRGHGSRGRGGGRPADRERDAGGGRRGRGLLHGAVPRRARDAQGPPGEAAASARQGARRGV</sequence>
<feature type="compositionally biased region" description="Basic and acidic residues" evidence="1">
    <location>
        <begin position="323"/>
        <end position="341"/>
    </location>
</feature>
<feature type="compositionally biased region" description="Basic and acidic residues" evidence="1">
    <location>
        <begin position="845"/>
        <end position="866"/>
    </location>
</feature>
<feature type="compositionally biased region" description="Basic residues" evidence="1">
    <location>
        <begin position="201"/>
        <end position="213"/>
    </location>
</feature>
<feature type="region of interest" description="Disordered" evidence="1">
    <location>
        <begin position="65"/>
        <end position="111"/>
    </location>
</feature>
<evidence type="ECO:0000313" key="2">
    <source>
        <dbReference type="EMBL" id="CAA9491002.1"/>
    </source>
</evidence>
<feature type="compositionally biased region" description="Basic and acidic residues" evidence="1">
    <location>
        <begin position="491"/>
        <end position="509"/>
    </location>
</feature>
<feature type="compositionally biased region" description="Basic and acidic residues" evidence="1">
    <location>
        <begin position="451"/>
        <end position="471"/>
    </location>
</feature>
<feature type="compositionally biased region" description="Basic and acidic residues" evidence="1">
    <location>
        <begin position="684"/>
        <end position="714"/>
    </location>
</feature>
<feature type="region of interest" description="Disordered" evidence="1">
    <location>
        <begin position="1"/>
        <end position="34"/>
    </location>
</feature>
<feature type="region of interest" description="Disordered" evidence="1">
    <location>
        <begin position="284"/>
        <end position="963"/>
    </location>
</feature>
<feature type="compositionally biased region" description="Basic and acidic residues" evidence="1">
    <location>
        <begin position="375"/>
        <end position="385"/>
    </location>
</feature>
<feature type="compositionally biased region" description="Basic residues" evidence="1">
    <location>
        <begin position="171"/>
        <end position="193"/>
    </location>
</feature>
<feature type="compositionally biased region" description="Low complexity" evidence="1">
    <location>
        <begin position="663"/>
        <end position="679"/>
    </location>
</feature>
<feature type="compositionally biased region" description="Low complexity" evidence="1">
    <location>
        <begin position="441"/>
        <end position="450"/>
    </location>
</feature>
<dbReference type="AlphaFoldDB" id="A0A6J4SD29"/>
<organism evidence="2">
    <name type="scientific">uncultured Solirubrobacteraceae bacterium</name>
    <dbReference type="NCBI Taxonomy" id="1162706"/>
    <lineage>
        <taxon>Bacteria</taxon>
        <taxon>Bacillati</taxon>
        <taxon>Actinomycetota</taxon>
        <taxon>Thermoleophilia</taxon>
        <taxon>Solirubrobacterales</taxon>
        <taxon>Solirubrobacteraceae</taxon>
        <taxon>environmental samples</taxon>
    </lineage>
</organism>
<proteinExistence type="predicted"/>